<dbReference type="AlphaFoldDB" id="A0A2A6CUW1"/>
<gene>
    <name evidence="2" type="primary">WBGene00203871</name>
</gene>
<accession>A0A2A6CUW1</accession>
<keyword evidence="3" id="KW-1185">Reference proteome</keyword>
<dbReference type="EnsemblMetazoa" id="PPA31006.1">
    <property type="protein sequence ID" value="PPA31006.1"/>
    <property type="gene ID" value="WBGene00203871"/>
</dbReference>
<evidence type="ECO:0000256" key="1">
    <source>
        <dbReference type="SAM" id="MobiDB-lite"/>
    </source>
</evidence>
<organism evidence="2 3">
    <name type="scientific">Pristionchus pacificus</name>
    <name type="common">Parasitic nematode worm</name>
    <dbReference type="NCBI Taxonomy" id="54126"/>
    <lineage>
        <taxon>Eukaryota</taxon>
        <taxon>Metazoa</taxon>
        <taxon>Ecdysozoa</taxon>
        <taxon>Nematoda</taxon>
        <taxon>Chromadorea</taxon>
        <taxon>Rhabditida</taxon>
        <taxon>Rhabditina</taxon>
        <taxon>Diplogasteromorpha</taxon>
        <taxon>Diplogasteroidea</taxon>
        <taxon>Neodiplogasteridae</taxon>
        <taxon>Pristionchus</taxon>
    </lineage>
</organism>
<reference evidence="3" key="1">
    <citation type="journal article" date="2008" name="Nat. Genet.">
        <title>The Pristionchus pacificus genome provides a unique perspective on nematode lifestyle and parasitism.</title>
        <authorList>
            <person name="Dieterich C."/>
            <person name="Clifton S.W."/>
            <person name="Schuster L.N."/>
            <person name="Chinwalla A."/>
            <person name="Delehaunty K."/>
            <person name="Dinkelacker I."/>
            <person name="Fulton L."/>
            <person name="Fulton R."/>
            <person name="Godfrey J."/>
            <person name="Minx P."/>
            <person name="Mitreva M."/>
            <person name="Roeseler W."/>
            <person name="Tian H."/>
            <person name="Witte H."/>
            <person name="Yang S.P."/>
            <person name="Wilson R.K."/>
            <person name="Sommer R.J."/>
        </authorList>
    </citation>
    <scope>NUCLEOTIDE SEQUENCE [LARGE SCALE GENOMIC DNA]</scope>
    <source>
        <strain evidence="3">PS312</strain>
    </source>
</reference>
<name>A0A2A6CUW1_PRIPA</name>
<proteinExistence type="predicted"/>
<feature type="region of interest" description="Disordered" evidence="1">
    <location>
        <begin position="21"/>
        <end position="56"/>
    </location>
</feature>
<evidence type="ECO:0000313" key="2">
    <source>
        <dbReference type="EnsemblMetazoa" id="PPA31006.1"/>
    </source>
</evidence>
<accession>A0A8R1YP26</accession>
<evidence type="ECO:0000313" key="3">
    <source>
        <dbReference type="Proteomes" id="UP000005239"/>
    </source>
</evidence>
<feature type="compositionally biased region" description="Basic and acidic residues" evidence="1">
    <location>
        <begin position="26"/>
        <end position="56"/>
    </location>
</feature>
<reference evidence="2" key="2">
    <citation type="submission" date="2022-06" db="UniProtKB">
        <authorList>
            <consortium name="EnsemblMetazoa"/>
        </authorList>
    </citation>
    <scope>IDENTIFICATION</scope>
    <source>
        <strain evidence="2">PS312</strain>
    </source>
</reference>
<sequence length="145" mass="16103">MWFGVLEGADDDGQVHFTCRPPVGSRRRDVENRGERAGGMERAQRVGRGQSRETRVDQDIGNLRNNRKTVFDVTPSGANGRSTCKMKLPTIISTLENPETHCFSESRFLSCAKTILICPILRQTAYMGPEGPVFSEVRPVKIPGP</sequence>
<dbReference type="Proteomes" id="UP000005239">
    <property type="component" value="Unassembled WGS sequence"/>
</dbReference>
<protein>
    <submittedName>
        <fullName evidence="2">Uncharacterized protein</fullName>
    </submittedName>
</protein>